<dbReference type="PANTHER" id="PTHR31336">
    <property type="entry name" value="LIN37 HOMOLOG"/>
    <property type="match status" value="1"/>
</dbReference>
<protein>
    <recommendedName>
        <fullName evidence="4">F-box domain-containing protein</fullName>
    </recommendedName>
</protein>
<accession>A0AA39HDU7</accession>
<evidence type="ECO:0000313" key="2">
    <source>
        <dbReference type="EMBL" id="KAK0403436.1"/>
    </source>
</evidence>
<dbReference type="EMBL" id="JAUCMV010000004">
    <property type="protein sequence ID" value="KAK0403436.1"/>
    <property type="molecule type" value="Genomic_DNA"/>
</dbReference>
<dbReference type="CDD" id="cd09917">
    <property type="entry name" value="F-box_SF"/>
    <property type="match status" value="1"/>
</dbReference>
<dbReference type="PANTHER" id="PTHR31336:SF3">
    <property type="entry name" value="PROTEIN LIN-37 HOMOLOG"/>
    <property type="match status" value="1"/>
</dbReference>
<comment type="caution">
    <text evidence="2">The sequence shown here is derived from an EMBL/GenBank/DDBJ whole genome shotgun (WGS) entry which is preliminary data.</text>
</comment>
<proteinExistence type="predicted"/>
<dbReference type="Pfam" id="PF15306">
    <property type="entry name" value="LIN37"/>
    <property type="match status" value="1"/>
</dbReference>
<feature type="region of interest" description="Disordered" evidence="1">
    <location>
        <begin position="806"/>
        <end position="888"/>
    </location>
</feature>
<sequence length="1153" mass="132324">MSVKRKKPSTYLDVLLDEYDQQNANLSGGPRPKRSKVREVVLPVEILRRICSYLTDSRDLAAFTAVNHACLTAALLEKQKTLLPDGVLDIKRTFFNNPFNPVAVKQILHCRHNNLYVGYALMRQRMEYLCKALESHLESTEFTDGIKSLRNFDLRSLQLFSNFCACSQSTVVPTDLQKRLKKIIKSLSSLECVGLPTALLKPKRFFQAIEKKFDSLVSLDLQHVAQTESINLYDAFGAAHNLKELTWYCAEMEVLKQLPAPHALTRLRIKILSSEVMELGVGCASALALFQGLKELFVGIYVTEDNEEDLSDLKEFFCCWWANSSIYDLCELEEKEGFEPVQPHREKTDYLIQAFPKLTSLGLQWVPNKFLFILQKREQICHQLEELSFGCADDICAAAYDAAEVAKLDSIFSMAVRKAQERVMPVFNLKRLNLCIRFDNTNVVSTHLHKIFDGIAILFPNLQELGLVCRIPPRIGSTFVQKWFSFKPEEFQKPGVLENFRKMKIHLRCGDCHLTGLHDYVPNNIEDLAISIDYVHDGNPPDNRDIVFFLDRISDAERFENLQKLHVQVTGVQCFEQLVHVIPKIHGSLQEMSILSPAVTLKSDKLLEKIKSCIDGMQYLNCLRLSRSFLEQLLLNHSKYKDTVKQNWRQALVDLADDLEVKRVEIGDLPENLFGINVDHFSGCGQRAEWLFPCSVGSAEAIVDEKAFKDMLCHYEYRNIDHFLQKFNAFRNGQSRREEYDQSVQNLVDASNARLFEESLHEYKDLVNSDDSENSFVVSDEEEVEKESEDELEKFERKLEKKQRRRERRRAKKGLPKRRISTSSEEEIEDRDDDLVVNELHANPEIDDESEVSGNEMIDDEAEEGDPGTSEGEQESEVYITDSEEEDDNVIVVKPKMKRRVIIESDEAVGVDTPSSVRNTIIPLQMDSQDFVIPDDERRIFASSSGFDGGLPISPDMKFARSRLVNLLDGIRESDVRRPNADSQSQQFEESEVRRGPGRPRKSKRERRVVFELRGKPFALRDTSRNEAIYSLCRTWMRGKDEDDLLDDSEMPAPPPPATEDCLDLLATKDIVALPRPRTDIPEITPIPSVLHKKESLEPVDVLSRETLLNDYLPHWRAVKKHWCDHSKLRERRHNKSIQLLETVYGIAQQNAM</sequence>
<organism evidence="2 3">
    <name type="scientific">Steinernema hermaphroditum</name>
    <dbReference type="NCBI Taxonomy" id="289476"/>
    <lineage>
        <taxon>Eukaryota</taxon>
        <taxon>Metazoa</taxon>
        <taxon>Ecdysozoa</taxon>
        <taxon>Nematoda</taxon>
        <taxon>Chromadorea</taxon>
        <taxon>Rhabditida</taxon>
        <taxon>Tylenchina</taxon>
        <taxon>Panagrolaimomorpha</taxon>
        <taxon>Strongyloidoidea</taxon>
        <taxon>Steinernematidae</taxon>
        <taxon>Steinernema</taxon>
    </lineage>
</organism>
<dbReference type="InterPro" id="IPR028226">
    <property type="entry name" value="LIN37"/>
</dbReference>
<dbReference type="GO" id="GO:0017053">
    <property type="term" value="C:transcription repressor complex"/>
    <property type="evidence" value="ECO:0007669"/>
    <property type="project" value="InterPro"/>
</dbReference>
<dbReference type="AlphaFoldDB" id="A0AA39HDU7"/>
<reference evidence="2" key="1">
    <citation type="submission" date="2023-06" db="EMBL/GenBank/DDBJ databases">
        <title>Genomic analysis of the entomopathogenic nematode Steinernema hermaphroditum.</title>
        <authorList>
            <person name="Schwarz E.M."/>
            <person name="Heppert J.K."/>
            <person name="Baniya A."/>
            <person name="Schwartz H.T."/>
            <person name="Tan C.-H."/>
            <person name="Antoshechkin I."/>
            <person name="Sternberg P.W."/>
            <person name="Goodrich-Blair H."/>
            <person name="Dillman A.R."/>
        </authorList>
    </citation>
    <scope>NUCLEOTIDE SEQUENCE</scope>
    <source>
        <strain evidence="2">PS9179</strain>
        <tissue evidence="2">Whole animal</tissue>
    </source>
</reference>
<name>A0AA39HDU7_9BILA</name>
<feature type="compositionally biased region" description="Basic residues" evidence="1">
    <location>
        <begin position="806"/>
        <end position="820"/>
    </location>
</feature>
<keyword evidence="3" id="KW-1185">Reference proteome</keyword>
<dbReference type="Proteomes" id="UP001175271">
    <property type="component" value="Unassembled WGS sequence"/>
</dbReference>
<feature type="compositionally biased region" description="Acidic residues" evidence="1">
    <location>
        <begin position="824"/>
        <end position="836"/>
    </location>
</feature>
<feature type="compositionally biased region" description="Acidic residues" evidence="1">
    <location>
        <begin position="845"/>
        <end position="888"/>
    </location>
</feature>
<dbReference type="GO" id="GO:0031523">
    <property type="term" value="C:Myb complex"/>
    <property type="evidence" value="ECO:0007669"/>
    <property type="project" value="TreeGrafter"/>
</dbReference>
<dbReference type="GO" id="GO:0000122">
    <property type="term" value="P:negative regulation of transcription by RNA polymerase II"/>
    <property type="evidence" value="ECO:0007669"/>
    <property type="project" value="TreeGrafter"/>
</dbReference>
<evidence type="ECO:0000256" key="1">
    <source>
        <dbReference type="SAM" id="MobiDB-lite"/>
    </source>
</evidence>
<feature type="region of interest" description="Disordered" evidence="1">
    <location>
        <begin position="771"/>
        <end position="793"/>
    </location>
</feature>
<evidence type="ECO:0000313" key="3">
    <source>
        <dbReference type="Proteomes" id="UP001175271"/>
    </source>
</evidence>
<evidence type="ECO:0008006" key="4">
    <source>
        <dbReference type="Google" id="ProtNLM"/>
    </source>
</evidence>
<feature type="region of interest" description="Disordered" evidence="1">
    <location>
        <begin position="975"/>
        <end position="1006"/>
    </location>
</feature>
<feature type="compositionally biased region" description="Basic residues" evidence="1">
    <location>
        <begin position="996"/>
        <end position="1006"/>
    </location>
</feature>
<gene>
    <name evidence="2" type="ORF">QR680_016915</name>
</gene>